<name>G7YM79_CLOSI</name>
<feature type="compositionally biased region" description="Basic residues" evidence="1">
    <location>
        <begin position="629"/>
        <end position="641"/>
    </location>
</feature>
<gene>
    <name evidence="2" type="ORF">CLF_112035</name>
</gene>
<accession>G7YM79</accession>
<feature type="compositionally biased region" description="Basic residues" evidence="1">
    <location>
        <begin position="660"/>
        <end position="672"/>
    </location>
</feature>
<sequence>MTSVFNTDASLPYNHDLFESLIVKKRIKVDREETYCCLTTIIPRCPHLQTFIQAIWIETDNKIATDIATAISCSVSNQAQWGSRARPPQKFETFVPYRPTDWGLTASVQWTPVWKFTHHYVQRTESSTGILEESQISDSQTKKQGTAGSRINKGHKPEPREVNDRGHTSIDQNTKAREAKLTIYVVIDQSGHGITEQPIVTEGARDERSIGHVQNTTRFEAPHPYTVNACPMTNNIDIAVRFKHLKSPAIPTCLRACGDEILARIKSGQLSTLPTCWYSMVLGAEGLREDNIEDVQELMNLMLMDKRFPTSPEEPSVRMAEYTILSTQRIFAVLWEFLHRCQDSLQTKLTYPTAGWVIFGPSYSKPFEVINEAHYVREVRLLLADLYDRIPIRRDILCYTMELISEITNDAVDQCRDQPSLAYLTRYQLAKQFGPVLFSIHCENCKTEVTEQNQTCSYCSLVSQLLDKPYTVDVTDRLLRYLPPDFWRNTLAVVQPSGSIPQVDPKQIHADIQAMFCNMKPLPMPTKGKQTVASGPPSATASTTTVTATGGGAPPPAPSVRSRPSLINSVQTSTTQMLQTDTTQGLSKKMSPQISLIEPSLHSLLRESPSTVRGLSIDPILASWEPPKPTKRGRKSKRYSITHRSTMTYESSTASPRKSSSAKKGKKSHNSRSTRPSPMFASELSKISTTTKTTGATNIQAYCRQYKADNHLSVVLKAAYKRE</sequence>
<evidence type="ECO:0000313" key="3">
    <source>
        <dbReference type="Proteomes" id="UP000008909"/>
    </source>
</evidence>
<dbReference type="Proteomes" id="UP000008909">
    <property type="component" value="Unassembled WGS sequence"/>
</dbReference>
<dbReference type="AlphaFoldDB" id="G7YM79"/>
<keyword evidence="3" id="KW-1185">Reference proteome</keyword>
<feature type="region of interest" description="Disordered" evidence="1">
    <location>
        <begin position="127"/>
        <end position="174"/>
    </location>
</feature>
<feature type="compositionally biased region" description="Low complexity" evidence="1">
    <location>
        <begin position="531"/>
        <end position="548"/>
    </location>
</feature>
<feature type="region of interest" description="Disordered" evidence="1">
    <location>
        <begin position="621"/>
        <end position="687"/>
    </location>
</feature>
<feature type="compositionally biased region" description="Basic and acidic residues" evidence="1">
    <location>
        <begin position="155"/>
        <end position="174"/>
    </location>
</feature>
<feature type="compositionally biased region" description="Low complexity" evidence="1">
    <location>
        <begin position="559"/>
        <end position="584"/>
    </location>
</feature>
<reference key="2">
    <citation type="submission" date="2011-10" db="EMBL/GenBank/DDBJ databases">
        <title>The genome and transcriptome sequence of Clonorchis sinensis provide insights into the carcinogenic liver fluke.</title>
        <authorList>
            <person name="Wang X."/>
            <person name="Huang Y."/>
            <person name="Chen W."/>
            <person name="Liu H."/>
            <person name="Guo L."/>
            <person name="Chen Y."/>
            <person name="Luo F."/>
            <person name="Zhou W."/>
            <person name="Sun J."/>
            <person name="Mao Q."/>
            <person name="Liang P."/>
            <person name="Zhou C."/>
            <person name="Tian Y."/>
            <person name="Men J."/>
            <person name="Lv X."/>
            <person name="Huang L."/>
            <person name="Zhou J."/>
            <person name="Hu Y."/>
            <person name="Li R."/>
            <person name="Zhang F."/>
            <person name="Lei H."/>
            <person name="Li X."/>
            <person name="Hu X."/>
            <person name="Liang C."/>
            <person name="Xu J."/>
            <person name="Wu Z."/>
            <person name="Yu X."/>
        </authorList>
    </citation>
    <scope>NUCLEOTIDE SEQUENCE</scope>
    <source>
        <strain>Henan</strain>
    </source>
</reference>
<feature type="compositionally biased region" description="Polar residues" evidence="1">
    <location>
        <begin position="127"/>
        <end position="149"/>
    </location>
</feature>
<evidence type="ECO:0000256" key="1">
    <source>
        <dbReference type="SAM" id="MobiDB-lite"/>
    </source>
</evidence>
<dbReference type="EMBL" id="DF143704">
    <property type="protein sequence ID" value="GAA54060.1"/>
    <property type="molecule type" value="Genomic_DNA"/>
</dbReference>
<evidence type="ECO:0000313" key="2">
    <source>
        <dbReference type="EMBL" id="GAA54060.1"/>
    </source>
</evidence>
<protein>
    <submittedName>
        <fullName evidence="2">Uncharacterized protein</fullName>
    </submittedName>
</protein>
<organism evidence="2 3">
    <name type="scientific">Clonorchis sinensis</name>
    <name type="common">Chinese liver fluke</name>
    <dbReference type="NCBI Taxonomy" id="79923"/>
    <lineage>
        <taxon>Eukaryota</taxon>
        <taxon>Metazoa</taxon>
        <taxon>Spiralia</taxon>
        <taxon>Lophotrochozoa</taxon>
        <taxon>Platyhelminthes</taxon>
        <taxon>Trematoda</taxon>
        <taxon>Digenea</taxon>
        <taxon>Opisthorchiida</taxon>
        <taxon>Opisthorchiata</taxon>
        <taxon>Opisthorchiidae</taxon>
        <taxon>Clonorchis</taxon>
    </lineage>
</organism>
<proteinExistence type="predicted"/>
<feature type="region of interest" description="Disordered" evidence="1">
    <location>
        <begin position="526"/>
        <end position="591"/>
    </location>
</feature>
<reference evidence="2" key="1">
    <citation type="journal article" date="2011" name="Genome Biol.">
        <title>The draft genome of the carcinogenic human liver fluke Clonorchis sinensis.</title>
        <authorList>
            <person name="Wang X."/>
            <person name="Chen W."/>
            <person name="Huang Y."/>
            <person name="Sun J."/>
            <person name="Men J."/>
            <person name="Liu H."/>
            <person name="Luo F."/>
            <person name="Guo L."/>
            <person name="Lv X."/>
            <person name="Deng C."/>
            <person name="Zhou C."/>
            <person name="Fan Y."/>
            <person name="Li X."/>
            <person name="Huang L."/>
            <person name="Hu Y."/>
            <person name="Liang C."/>
            <person name="Hu X."/>
            <person name="Xu J."/>
            <person name="Yu X."/>
        </authorList>
    </citation>
    <scope>NUCLEOTIDE SEQUENCE [LARGE SCALE GENOMIC DNA]</scope>
    <source>
        <strain evidence="2">Henan</strain>
    </source>
</reference>